<dbReference type="EMBL" id="QOVF01000001">
    <property type="protein sequence ID" value="KAA0696084.1"/>
    <property type="molecule type" value="Genomic_DNA"/>
</dbReference>
<feature type="chain" id="PRO_5030676965" description="Integral membrane protein" evidence="2">
    <location>
        <begin position="28"/>
        <end position="142"/>
    </location>
</feature>
<evidence type="ECO:0008006" key="5">
    <source>
        <dbReference type="Google" id="ProtNLM"/>
    </source>
</evidence>
<evidence type="ECO:0000313" key="4">
    <source>
        <dbReference type="Proteomes" id="UP000463138"/>
    </source>
</evidence>
<organism evidence="3 4">
    <name type="scientific">Halopseudomonas laoshanensis</name>
    <dbReference type="NCBI Taxonomy" id="2268758"/>
    <lineage>
        <taxon>Bacteria</taxon>
        <taxon>Pseudomonadati</taxon>
        <taxon>Pseudomonadota</taxon>
        <taxon>Gammaproteobacteria</taxon>
        <taxon>Pseudomonadales</taxon>
        <taxon>Pseudomonadaceae</taxon>
        <taxon>Halopseudomonas</taxon>
    </lineage>
</organism>
<gene>
    <name evidence="3" type="ORF">DT594_01590</name>
</gene>
<dbReference type="Pfam" id="PF11776">
    <property type="entry name" value="RcnB"/>
    <property type="match status" value="1"/>
</dbReference>
<keyword evidence="4" id="KW-1185">Reference proteome</keyword>
<proteinExistence type="predicted"/>
<name>A0A7V7GVF0_9GAMM</name>
<dbReference type="OrthoDB" id="6433631at2"/>
<dbReference type="Gene3D" id="3.10.450.160">
    <property type="entry name" value="inner membrane protein cigr"/>
    <property type="match status" value="1"/>
</dbReference>
<feature type="signal peptide" evidence="2">
    <location>
        <begin position="1"/>
        <end position="27"/>
    </location>
</feature>
<dbReference type="Proteomes" id="UP000463138">
    <property type="component" value="Unassembled WGS sequence"/>
</dbReference>
<dbReference type="InterPro" id="IPR024572">
    <property type="entry name" value="RcnB"/>
</dbReference>
<sequence>MTLFKITFIPLSAITLALTLASASALAQPPHDKGKKDKKQDHHHSSHEQDKHSITIEEAVVRSIFRDQRSYLEPAKPLPPGIRKNLARGKPLPPGIAKRFDDRLESRLPHYPGYNWRQVGTDAVLVSAATGIIESILLNVLN</sequence>
<reference evidence="3 4" key="1">
    <citation type="submission" date="2018-07" db="EMBL/GenBank/DDBJ databases">
        <title>Pseudomonas laoshanensis sp. nov., isolated from soil.</title>
        <authorList>
            <person name="Sun J."/>
            <person name="Yu L."/>
            <person name="Wang M."/>
            <person name="Zhang C."/>
        </authorList>
    </citation>
    <scope>NUCLEOTIDE SEQUENCE [LARGE SCALE GENOMIC DNA]</scope>
    <source>
        <strain evidence="3 4">Y22</strain>
    </source>
</reference>
<dbReference type="NCBIfam" id="NF040487">
    <property type="entry name" value="T3SS_CigR_fam"/>
    <property type="match status" value="1"/>
</dbReference>
<evidence type="ECO:0000256" key="1">
    <source>
        <dbReference type="SAM" id="MobiDB-lite"/>
    </source>
</evidence>
<feature type="compositionally biased region" description="Basic and acidic residues" evidence="1">
    <location>
        <begin position="30"/>
        <end position="40"/>
    </location>
</feature>
<accession>A0A7V7GVF0</accession>
<comment type="caution">
    <text evidence="3">The sequence shown here is derived from an EMBL/GenBank/DDBJ whole genome shotgun (WGS) entry which is preliminary data.</text>
</comment>
<dbReference type="AlphaFoldDB" id="A0A7V7GVF0"/>
<feature type="region of interest" description="Disordered" evidence="1">
    <location>
        <begin position="27"/>
        <end position="54"/>
    </location>
</feature>
<keyword evidence="2" id="KW-0732">Signal</keyword>
<protein>
    <recommendedName>
        <fullName evidence="5">Integral membrane protein</fullName>
    </recommendedName>
</protein>
<evidence type="ECO:0000313" key="3">
    <source>
        <dbReference type="EMBL" id="KAA0696084.1"/>
    </source>
</evidence>
<evidence type="ECO:0000256" key="2">
    <source>
        <dbReference type="SAM" id="SignalP"/>
    </source>
</evidence>